<evidence type="ECO:0000313" key="3">
    <source>
        <dbReference type="Proteomes" id="UP001597387"/>
    </source>
</evidence>
<reference evidence="3" key="1">
    <citation type="journal article" date="2019" name="Int. J. Syst. Evol. Microbiol.">
        <title>The Global Catalogue of Microorganisms (GCM) 10K type strain sequencing project: providing services to taxonomists for standard genome sequencing and annotation.</title>
        <authorList>
            <consortium name="The Broad Institute Genomics Platform"/>
            <consortium name="The Broad Institute Genome Sequencing Center for Infectious Disease"/>
            <person name="Wu L."/>
            <person name="Ma J."/>
        </authorList>
    </citation>
    <scope>NUCLEOTIDE SEQUENCE [LARGE SCALE GENOMIC DNA]</scope>
    <source>
        <strain evidence="3">KCTC 42217</strain>
    </source>
</reference>
<dbReference type="RefSeq" id="WP_255901550.1">
    <property type="nucleotide sequence ID" value="NZ_JAFMZO010000002.1"/>
</dbReference>
<dbReference type="Proteomes" id="UP001597387">
    <property type="component" value="Unassembled WGS sequence"/>
</dbReference>
<gene>
    <name evidence="2" type="ORF">ACFSJU_19480</name>
</gene>
<keyword evidence="3" id="KW-1185">Reference proteome</keyword>
<proteinExistence type="predicted"/>
<feature type="chain" id="PRO_5045851521" evidence="1">
    <location>
        <begin position="23"/>
        <end position="499"/>
    </location>
</feature>
<sequence>MKKLFLASLCLLSSTIFIPASAQVKTVNYKNEFFKGSTALTSVRLNAGAVAFVSNDSDKAVEIICTDNATRQKWAARVDGYIHDAKMLGHNLLVVVSTDFTMMTRANSIYKAYLISSENGKVLKSKVLFTGNNEYYTIPYVLTSKDKKTLTLATRETALKRNVKVALGTVGALYTIKKTIDQGNRIKAFNVLIFDENLEDKGAISPDLPEGEFIGVQKTVNDDLYIAVSQNRKGITISQYLPGSEKSAKSVTEPYSYYGGLLSTGHLNDHVTFFADTMSNNAVYITGSFKSGDEYISMLNKYDFAGNQHKRFKKVFNKSEIKDMEKSFTPVDKEFKKLQLGSAKNMELVKVLIHDEGYFVVLSDDSWTAGGQYSGPMPYSEGLIVYNLDKNLAVRTVSTIPRYFIGPPKPCLTAYAKGNALYIMASHETHAKFVIGKINAQTGKLEMMQLTEPAKVGRTDYAGLDQAIISDNNIILPVLDRKLAIGKIKYDVQLYQLAW</sequence>
<dbReference type="EMBL" id="JBHUHZ010000006">
    <property type="protein sequence ID" value="MFD2164597.1"/>
    <property type="molecule type" value="Genomic_DNA"/>
</dbReference>
<name>A0ABW4ZRY8_9SPHI</name>
<keyword evidence="1" id="KW-0732">Signal</keyword>
<evidence type="ECO:0000256" key="1">
    <source>
        <dbReference type="SAM" id="SignalP"/>
    </source>
</evidence>
<evidence type="ECO:0000313" key="2">
    <source>
        <dbReference type="EMBL" id="MFD2164597.1"/>
    </source>
</evidence>
<organism evidence="2 3">
    <name type="scientific">Paradesertivirga mongoliensis</name>
    <dbReference type="NCBI Taxonomy" id="2100740"/>
    <lineage>
        <taxon>Bacteria</taxon>
        <taxon>Pseudomonadati</taxon>
        <taxon>Bacteroidota</taxon>
        <taxon>Sphingobacteriia</taxon>
        <taxon>Sphingobacteriales</taxon>
        <taxon>Sphingobacteriaceae</taxon>
        <taxon>Paradesertivirga</taxon>
    </lineage>
</organism>
<protein>
    <submittedName>
        <fullName evidence="2">Uncharacterized protein</fullName>
    </submittedName>
</protein>
<feature type="signal peptide" evidence="1">
    <location>
        <begin position="1"/>
        <end position="22"/>
    </location>
</feature>
<accession>A0ABW4ZRY8</accession>
<comment type="caution">
    <text evidence="2">The sequence shown here is derived from an EMBL/GenBank/DDBJ whole genome shotgun (WGS) entry which is preliminary data.</text>
</comment>